<protein>
    <submittedName>
        <fullName evidence="1">Uncharacterized protein</fullName>
    </submittedName>
</protein>
<sequence>MSAGAFSPVAGRGSGSIGVGGPGLGGGEMARELLVHGCTGSGWSGQRMKKRAALFIFCWVIQLEDAAAARIEDHSVYEACVQNGCSSLCSWLFALRHCSSGRTVRTIMCLLVERWELDDNSLTGTVPTQMGRSAHGFMNYHRLVLEHSPLCNGNPNNPNLGQSDPKYLYQNIFHISQSL</sequence>
<dbReference type="AlphaFoldDB" id="A0AAE0ENJ2"/>
<keyword evidence="2" id="KW-1185">Reference proteome</keyword>
<organism evidence="1 2">
    <name type="scientific">Cymbomonas tetramitiformis</name>
    <dbReference type="NCBI Taxonomy" id="36881"/>
    <lineage>
        <taxon>Eukaryota</taxon>
        <taxon>Viridiplantae</taxon>
        <taxon>Chlorophyta</taxon>
        <taxon>Pyramimonadophyceae</taxon>
        <taxon>Pyramimonadales</taxon>
        <taxon>Pyramimonadaceae</taxon>
        <taxon>Cymbomonas</taxon>
    </lineage>
</organism>
<dbReference type="Proteomes" id="UP001190700">
    <property type="component" value="Unassembled WGS sequence"/>
</dbReference>
<reference evidence="1 2" key="1">
    <citation type="journal article" date="2015" name="Genome Biol. Evol.">
        <title>Comparative Genomics of a Bacterivorous Green Alga Reveals Evolutionary Causalities and Consequences of Phago-Mixotrophic Mode of Nutrition.</title>
        <authorList>
            <person name="Burns J.A."/>
            <person name="Paasch A."/>
            <person name="Narechania A."/>
            <person name="Kim E."/>
        </authorList>
    </citation>
    <scope>NUCLEOTIDE SEQUENCE [LARGE SCALE GENOMIC DNA]</scope>
    <source>
        <strain evidence="1 2">PLY_AMNH</strain>
    </source>
</reference>
<name>A0AAE0ENJ2_9CHLO</name>
<accession>A0AAE0ENJ2</accession>
<comment type="caution">
    <text evidence="1">The sequence shown here is derived from an EMBL/GenBank/DDBJ whole genome shotgun (WGS) entry which is preliminary data.</text>
</comment>
<proteinExistence type="predicted"/>
<evidence type="ECO:0000313" key="2">
    <source>
        <dbReference type="Proteomes" id="UP001190700"/>
    </source>
</evidence>
<dbReference type="EMBL" id="LGRX02035819">
    <property type="protein sequence ID" value="KAK3233020.1"/>
    <property type="molecule type" value="Genomic_DNA"/>
</dbReference>
<gene>
    <name evidence="1" type="ORF">CYMTET_56664</name>
</gene>
<evidence type="ECO:0000313" key="1">
    <source>
        <dbReference type="EMBL" id="KAK3233020.1"/>
    </source>
</evidence>